<sequence length="101" mass="11316">MCLRGYKAENDMLHTHGIKEHVLQAGDELQHDMKEGGVCVALKIPQQKKDKGVILGKGFRHRVEIARPLCLKVCGVLGRPLWQQLERRSRKGEGCGSKMGQ</sequence>
<evidence type="ECO:0000313" key="1">
    <source>
        <dbReference type="EMBL" id="CAB1442434.1"/>
    </source>
</evidence>
<protein>
    <submittedName>
        <fullName evidence="1">Uncharacterized protein</fullName>
    </submittedName>
</protein>
<keyword evidence="2" id="KW-1185">Reference proteome</keyword>
<accession>A0A9N7V3M1</accession>
<dbReference type="Proteomes" id="UP001153269">
    <property type="component" value="Unassembled WGS sequence"/>
</dbReference>
<proteinExistence type="predicted"/>
<reference evidence="1" key="1">
    <citation type="submission" date="2020-03" db="EMBL/GenBank/DDBJ databases">
        <authorList>
            <person name="Weist P."/>
        </authorList>
    </citation>
    <scope>NUCLEOTIDE SEQUENCE</scope>
</reference>
<gene>
    <name evidence="1" type="ORF">PLEPLA_LOCUS30104</name>
</gene>
<comment type="caution">
    <text evidence="1">The sequence shown here is derived from an EMBL/GenBank/DDBJ whole genome shotgun (WGS) entry which is preliminary data.</text>
</comment>
<organism evidence="1 2">
    <name type="scientific">Pleuronectes platessa</name>
    <name type="common">European plaice</name>
    <dbReference type="NCBI Taxonomy" id="8262"/>
    <lineage>
        <taxon>Eukaryota</taxon>
        <taxon>Metazoa</taxon>
        <taxon>Chordata</taxon>
        <taxon>Craniata</taxon>
        <taxon>Vertebrata</taxon>
        <taxon>Euteleostomi</taxon>
        <taxon>Actinopterygii</taxon>
        <taxon>Neopterygii</taxon>
        <taxon>Teleostei</taxon>
        <taxon>Neoteleostei</taxon>
        <taxon>Acanthomorphata</taxon>
        <taxon>Carangaria</taxon>
        <taxon>Pleuronectiformes</taxon>
        <taxon>Pleuronectoidei</taxon>
        <taxon>Pleuronectidae</taxon>
        <taxon>Pleuronectes</taxon>
    </lineage>
</organism>
<dbReference type="AlphaFoldDB" id="A0A9N7V3M1"/>
<evidence type="ECO:0000313" key="2">
    <source>
        <dbReference type="Proteomes" id="UP001153269"/>
    </source>
</evidence>
<name>A0A9N7V3M1_PLEPL</name>
<dbReference type="EMBL" id="CADEAL010002846">
    <property type="protein sequence ID" value="CAB1442434.1"/>
    <property type="molecule type" value="Genomic_DNA"/>
</dbReference>